<keyword evidence="1" id="KW-0472">Membrane</keyword>
<protein>
    <submittedName>
        <fullName evidence="2">Unannotated protein</fullName>
    </submittedName>
</protein>
<feature type="transmembrane region" description="Helical" evidence="1">
    <location>
        <begin position="21"/>
        <end position="40"/>
    </location>
</feature>
<dbReference type="EMBL" id="CAFBOP010000050">
    <property type="protein sequence ID" value="CAB4989461.1"/>
    <property type="molecule type" value="Genomic_DNA"/>
</dbReference>
<feature type="transmembrane region" description="Helical" evidence="1">
    <location>
        <begin position="46"/>
        <end position="68"/>
    </location>
</feature>
<keyword evidence="1" id="KW-1133">Transmembrane helix</keyword>
<proteinExistence type="predicted"/>
<evidence type="ECO:0000256" key="1">
    <source>
        <dbReference type="SAM" id="Phobius"/>
    </source>
</evidence>
<reference evidence="2" key="1">
    <citation type="submission" date="2020-05" db="EMBL/GenBank/DDBJ databases">
        <authorList>
            <person name="Chiriac C."/>
            <person name="Salcher M."/>
            <person name="Ghai R."/>
            <person name="Kavagutti S V."/>
        </authorList>
    </citation>
    <scope>NUCLEOTIDE SEQUENCE</scope>
</reference>
<sequence>MNEKELIRIWNDLRNSLIRAQLAPTLFLAVILGLGATGHLDKTTPGSLRLFAIALVLTSGIFSALSIMGTTRDAQSVIDSLKDVKDLSVLGQKLKASGKSVFAANIAYVLLPLFNFVALWIYLYR</sequence>
<organism evidence="2">
    <name type="scientific">freshwater metagenome</name>
    <dbReference type="NCBI Taxonomy" id="449393"/>
    <lineage>
        <taxon>unclassified sequences</taxon>
        <taxon>metagenomes</taxon>
        <taxon>ecological metagenomes</taxon>
    </lineage>
</organism>
<feature type="transmembrane region" description="Helical" evidence="1">
    <location>
        <begin position="102"/>
        <end position="123"/>
    </location>
</feature>
<evidence type="ECO:0000313" key="2">
    <source>
        <dbReference type="EMBL" id="CAB4989461.1"/>
    </source>
</evidence>
<dbReference type="AlphaFoldDB" id="A0A6J7N7R5"/>
<keyword evidence="1" id="KW-0812">Transmembrane</keyword>
<accession>A0A6J7N7R5</accession>
<gene>
    <name evidence="2" type="ORF">UFOPK3984_00922</name>
</gene>
<name>A0A6J7N7R5_9ZZZZ</name>